<keyword evidence="1" id="KW-0812">Transmembrane</keyword>
<protein>
    <recommendedName>
        <fullName evidence="4">Pilus assembly protein</fullName>
    </recommendedName>
</protein>
<evidence type="ECO:0000313" key="3">
    <source>
        <dbReference type="Proteomes" id="UP001562178"/>
    </source>
</evidence>
<accession>A0ABV4B7D3</accession>
<dbReference type="RefSeq" id="WP_313332147.1">
    <property type="nucleotide sequence ID" value="NZ_JBGBDC010000010.1"/>
</dbReference>
<dbReference type="EMBL" id="JBGBDC010000010">
    <property type="protein sequence ID" value="MEY2253433.1"/>
    <property type="molecule type" value="Genomic_DNA"/>
</dbReference>
<name>A0ABV4B7D3_9BURK</name>
<organism evidence="2 3">
    <name type="scientific">Comamonas sediminis</name>
    <dbReference type="NCBI Taxonomy" id="1783360"/>
    <lineage>
        <taxon>Bacteria</taxon>
        <taxon>Pseudomonadati</taxon>
        <taxon>Pseudomonadota</taxon>
        <taxon>Betaproteobacteria</taxon>
        <taxon>Burkholderiales</taxon>
        <taxon>Comamonadaceae</taxon>
        <taxon>Comamonas</taxon>
    </lineage>
</organism>
<sequence>MMLRTPPMKALQRRARHRAQQGSALVEVTLISGFAALLMAAVPLIADYGQARMQVTAAAKLNAWQRAVWFPAATETEVMSADQYKGASGAIRKSDAELSNDLRRHVFRDPKQDTNTGVHGEAVSEFTSGQARMPDFNESLSAKTTAAPLPSVAAFMDTIFSKVGEVQNLAKGESIAKFRFVTQGYMRTEVALERGAGFAAARFPTEFGKVESALHKNDTPLPLKLQIKDHVTMLSEPWSAGGTNREESKIQGLVPMKLLDRPEYQDFRAPLGQLGSTLKWLWPTFDHNKLTMGLTPGDAQEKSVPLDRYEWLQKVPANEHYNDNPGEHECGPLEKPDGKDCFRFYRAFPPPPVVNTLP</sequence>
<evidence type="ECO:0000256" key="1">
    <source>
        <dbReference type="SAM" id="Phobius"/>
    </source>
</evidence>
<gene>
    <name evidence="2" type="ORF">AB7A72_20615</name>
</gene>
<keyword evidence="1" id="KW-0472">Membrane</keyword>
<evidence type="ECO:0000313" key="2">
    <source>
        <dbReference type="EMBL" id="MEY2253433.1"/>
    </source>
</evidence>
<dbReference type="Proteomes" id="UP001562178">
    <property type="component" value="Unassembled WGS sequence"/>
</dbReference>
<feature type="transmembrane region" description="Helical" evidence="1">
    <location>
        <begin position="21"/>
        <end position="46"/>
    </location>
</feature>
<proteinExistence type="predicted"/>
<evidence type="ECO:0008006" key="4">
    <source>
        <dbReference type="Google" id="ProtNLM"/>
    </source>
</evidence>
<keyword evidence="1" id="KW-1133">Transmembrane helix</keyword>
<comment type="caution">
    <text evidence="2">The sequence shown here is derived from an EMBL/GenBank/DDBJ whole genome shotgun (WGS) entry which is preliminary data.</text>
</comment>
<keyword evidence="3" id="KW-1185">Reference proteome</keyword>
<reference evidence="2 3" key="1">
    <citation type="journal article" date="2016" name="Int. J. Syst. Evol. Microbiol.">
        <title>Description of Comamonas sediminis sp. nov., isolated from lagoon sediments.</title>
        <authorList>
            <person name="Subhash Y."/>
            <person name="Bang J.J."/>
            <person name="You T.H."/>
            <person name="Lee S.S."/>
        </authorList>
    </citation>
    <scope>NUCLEOTIDE SEQUENCE [LARGE SCALE GENOMIC DNA]</scope>
    <source>
        <strain evidence="2 3">JCM 31169</strain>
    </source>
</reference>